<dbReference type="AlphaFoldDB" id="A0AAD5PM10"/>
<feature type="compositionally biased region" description="Basic and acidic residues" evidence="1">
    <location>
        <begin position="224"/>
        <end position="236"/>
    </location>
</feature>
<evidence type="ECO:0000313" key="3">
    <source>
        <dbReference type="Proteomes" id="UP000820818"/>
    </source>
</evidence>
<evidence type="ECO:0000256" key="1">
    <source>
        <dbReference type="SAM" id="MobiDB-lite"/>
    </source>
</evidence>
<keyword evidence="3" id="KW-1185">Reference proteome</keyword>
<dbReference type="Proteomes" id="UP000820818">
    <property type="component" value="Unassembled WGS sequence"/>
</dbReference>
<comment type="caution">
    <text evidence="2">The sequence shown here is derived from an EMBL/GenBank/DDBJ whole genome shotgun (WGS) entry which is preliminary data.</text>
</comment>
<evidence type="ECO:0000313" key="2">
    <source>
        <dbReference type="EMBL" id="KAI9549629.1"/>
    </source>
</evidence>
<name>A0AAD5PM10_9CRUS</name>
<dbReference type="EMBL" id="WJBH02000290">
    <property type="protein sequence ID" value="KAI9549629.1"/>
    <property type="molecule type" value="Genomic_DNA"/>
</dbReference>
<gene>
    <name evidence="2" type="ORF">GHT06_003815</name>
</gene>
<organism evidence="2 3">
    <name type="scientific">Daphnia sinensis</name>
    <dbReference type="NCBI Taxonomy" id="1820382"/>
    <lineage>
        <taxon>Eukaryota</taxon>
        <taxon>Metazoa</taxon>
        <taxon>Ecdysozoa</taxon>
        <taxon>Arthropoda</taxon>
        <taxon>Crustacea</taxon>
        <taxon>Branchiopoda</taxon>
        <taxon>Diplostraca</taxon>
        <taxon>Cladocera</taxon>
        <taxon>Anomopoda</taxon>
        <taxon>Daphniidae</taxon>
        <taxon>Daphnia</taxon>
        <taxon>Daphnia similis group</taxon>
    </lineage>
</organism>
<feature type="region of interest" description="Disordered" evidence="1">
    <location>
        <begin position="211"/>
        <end position="236"/>
    </location>
</feature>
<sequence length="523" mass="58114">MSYSIYDRLGLADAAANGFPAISTELERALGSLDDATAVKVLRCLDPLSVAEEGVSGRAVFGLLGYARYEEFLRAMVGKEGRPGLLLPHHFNEVEFAPITTIFRQPAENDLIGRVTSQTSRHSMGCTRDVTSPTLANHTIFRQPAENDLIGRVTSQTSRHSMGCTRDVTSPTLANQNFSAVWRKSFHWSCDVTDFSAIWLKSFDWSAHPTEIRGRSQSQGPPADPRRPPDRGHGEHLRVRQDVARVDAVCAEGLCPSGCRPHGEALAAIRDSLAASEARAKELAASLARARSEPVALNEKHVPDTTDGNFRDNYDFKRLTYVFPYVLVGTLYGNGVRCANTFTGMIMAVTNVHVTMPSEEVSNIMAKTQLQRAIKERIRVWTGAAPAYSTEMTTRQLYTMCRNFLDYMEDRQAKDIPQATLDGTPLPDTSDPVEVRVWVEQMESVFPDITPLDMGRTVSMDEPLVDRGEHIAGQASLSLYIVRNKIARRRKVRKVASDAEGGRRGGDEQRRRVDWTDSIKRCV</sequence>
<accession>A0AAD5PM10</accession>
<protein>
    <submittedName>
        <fullName evidence="2">Uncharacterized protein</fullName>
    </submittedName>
</protein>
<reference evidence="2" key="1">
    <citation type="submission" date="2022-05" db="EMBL/GenBank/DDBJ databases">
        <title>A multi-omics perspective on studying reproductive biology in Daphnia sinensis.</title>
        <authorList>
            <person name="Jia J."/>
        </authorList>
    </citation>
    <scope>NUCLEOTIDE SEQUENCE</scope>
    <source>
        <strain evidence="2">WSL</strain>
    </source>
</reference>
<proteinExistence type="predicted"/>